<organism evidence="2 3">
    <name type="scientific">Candidatus Doudnabacteria bacterium RIFCSPHIGHO2_01_FULL_46_24</name>
    <dbReference type="NCBI Taxonomy" id="1817825"/>
    <lineage>
        <taxon>Bacteria</taxon>
        <taxon>Candidatus Doudnaibacteriota</taxon>
    </lineage>
</organism>
<dbReference type="InterPro" id="IPR029063">
    <property type="entry name" value="SAM-dependent_MTases_sf"/>
</dbReference>
<dbReference type="PANTHER" id="PTHR43591">
    <property type="entry name" value="METHYLTRANSFERASE"/>
    <property type="match status" value="1"/>
</dbReference>
<dbReference type="AlphaFoldDB" id="A0A1F5NV21"/>
<dbReference type="Proteomes" id="UP000178892">
    <property type="component" value="Unassembled WGS sequence"/>
</dbReference>
<dbReference type="InterPro" id="IPR013216">
    <property type="entry name" value="Methyltransf_11"/>
</dbReference>
<evidence type="ECO:0000259" key="1">
    <source>
        <dbReference type="Pfam" id="PF08241"/>
    </source>
</evidence>
<dbReference type="EMBL" id="MFEL01000008">
    <property type="protein sequence ID" value="OGE81382.1"/>
    <property type="molecule type" value="Genomic_DNA"/>
</dbReference>
<gene>
    <name evidence="2" type="ORF">A2720_02480</name>
</gene>
<protein>
    <recommendedName>
        <fullName evidence="1">Methyltransferase type 11 domain-containing protein</fullName>
    </recommendedName>
</protein>
<dbReference type="SUPFAM" id="SSF53335">
    <property type="entry name" value="S-adenosyl-L-methionine-dependent methyltransferases"/>
    <property type="match status" value="1"/>
</dbReference>
<name>A0A1F5NV21_9BACT</name>
<feature type="domain" description="Methyltransferase type 11" evidence="1">
    <location>
        <begin position="42"/>
        <end position="137"/>
    </location>
</feature>
<comment type="caution">
    <text evidence="2">The sequence shown here is derived from an EMBL/GenBank/DDBJ whole genome shotgun (WGS) entry which is preliminary data.</text>
</comment>
<reference evidence="2 3" key="1">
    <citation type="journal article" date="2016" name="Nat. Commun.">
        <title>Thousands of microbial genomes shed light on interconnected biogeochemical processes in an aquifer system.</title>
        <authorList>
            <person name="Anantharaman K."/>
            <person name="Brown C.T."/>
            <person name="Hug L.A."/>
            <person name="Sharon I."/>
            <person name="Castelle C.J."/>
            <person name="Probst A.J."/>
            <person name="Thomas B.C."/>
            <person name="Singh A."/>
            <person name="Wilkins M.J."/>
            <person name="Karaoz U."/>
            <person name="Brodie E.L."/>
            <person name="Williams K.H."/>
            <person name="Hubbard S.S."/>
            <person name="Banfield J.F."/>
        </authorList>
    </citation>
    <scope>NUCLEOTIDE SEQUENCE [LARGE SCALE GENOMIC DNA]</scope>
</reference>
<dbReference type="Gene3D" id="3.40.50.150">
    <property type="entry name" value="Vaccinia Virus protein VP39"/>
    <property type="match status" value="1"/>
</dbReference>
<dbReference type="STRING" id="1817825.A2720_02480"/>
<evidence type="ECO:0000313" key="2">
    <source>
        <dbReference type="EMBL" id="OGE81382.1"/>
    </source>
</evidence>
<dbReference type="CDD" id="cd02440">
    <property type="entry name" value="AdoMet_MTases"/>
    <property type="match status" value="1"/>
</dbReference>
<evidence type="ECO:0000313" key="3">
    <source>
        <dbReference type="Proteomes" id="UP000178892"/>
    </source>
</evidence>
<accession>A0A1F5NV21</accession>
<dbReference type="Pfam" id="PF08241">
    <property type="entry name" value="Methyltransf_11"/>
    <property type="match status" value="1"/>
</dbReference>
<proteinExistence type="predicted"/>
<sequence>MAKMNAVEKFFVNSRLQYYLHKWFWFGKFLRQLPLQPYRSILEIGTGIGITGEFLAEKYPDARIIATDFDEDSVETARSQKYSANLEFRQADATKLPFADNQFDAAFSVLTLHHIHNFGQAISELCRVVKQGGDIYIMDIPSASFNFTHFRQNMVPGLFSKNDLIKIGETFGLHMTDLGGRYLFRLQGRKL</sequence>
<dbReference type="GO" id="GO:0008757">
    <property type="term" value="F:S-adenosylmethionine-dependent methyltransferase activity"/>
    <property type="evidence" value="ECO:0007669"/>
    <property type="project" value="InterPro"/>
</dbReference>